<sequence length="432" mass="49453">MPWVKMRLPMLIGFAIISWIASSVYAADTASHLMDGLHLASELGSFIENQNFSKTITKLASSASSYFGIVGSVLGFVFSLFGSGPSAELQAIERLQREVALRFDRVDHQFTAVKREIDWQRVELQFSNYESKIHAVGQKYLDLTASTTKSDFTARKNLFLGNFAQDFSNSADKIYDGVMNDHQVFSKSLFDSAIDSFEWDRKKTRNFMLGVTKLLMFGATLELAYYHLKYPSQESYYRHQWQVKFERFKQKMVAIDHKLETQYGHQLGVDVDRYIVNHAHDANSDITNHLFDVINKKYYWRNWMVMTADHSTDKAKFAVRVCNGVTNTAHGKNVAVASIPKTKSHLTSTQQSHVLHVQTYETRHRHGGRRSIQKRYTVSIHADVALSHVTSPCSTYGSAGIIHKDLHPTWRSPADHTYTRYDGHYYNVYVFG</sequence>
<keyword evidence="1" id="KW-1133">Transmembrane helix</keyword>
<evidence type="ECO:0000256" key="1">
    <source>
        <dbReference type="SAM" id="Phobius"/>
    </source>
</evidence>
<keyword evidence="2" id="KW-0732">Signal</keyword>
<name>A0A8B8E3G9_CRAVI</name>
<dbReference type="GeneID" id="111131183"/>
<dbReference type="Proteomes" id="UP000694844">
    <property type="component" value="Chromosome 4"/>
</dbReference>
<accession>A0A8B8E3G9</accession>
<dbReference type="InterPro" id="IPR039051">
    <property type="entry name" value="SE-CTX-like"/>
</dbReference>
<gene>
    <name evidence="4" type="primary">LOC111131183</name>
</gene>
<feature type="chain" id="PRO_5034761123" evidence="2">
    <location>
        <begin position="27"/>
        <end position="432"/>
    </location>
</feature>
<dbReference type="OrthoDB" id="6056206at2759"/>
<protein>
    <submittedName>
        <fullName evidence="4">Uncharacterized protein LOC111131183</fullName>
    </submittedName>
</protein>
<reference evidence="4" key="1">
    <citation type="submission" date="2025-08" db="UniProtKB">
        <authorList>
            <consortium name="RefSeq"/>
        </authorList>
    </citation>
    <scope>IDENTIFICATION</scope>
    <source>
        <tissue evidence="4">Whole sample</tissue>
    </source>
</reference>
<feature type="signal peptide" evidence="2">
    <location>
        <begin position="1"/>
        <end position="26"/>
    </location>
</feature>
<dbReference type="PANTHER" id="PTHR40472">
    <property type="entry name" value="RICIN B-TYPE LECTIN DOMAIN-CONTAINING PROTEIN"/>
    <property type="match status" value="1"/>
</dbReference>
<dbReference type="RefSeq" id="XP_022334303.1">
    <property type="nucleotide sequence ID" value="XM_022478595.1"/>
</dbReference>
<evidence type="ECO:0000313" key="4">
    <source>
        <dbReference type="RefSeq" id="XP_022334303.1"/>
    </source>
</evidence>
<keyword evidence="1" id="KW-0812">Transmembrane</keyword>
<dbReference type="KEGG" id="cvn:111131183"/>
<proteinExistence type="predicted"/>
<keyword evidence="1" id="KW-0472">Membrane</keyword>
<organism evidence="3 4">
    <name type="scientific">Crassostrea virginica</name>
    <name type="common">Eastern oyster</name>
    <dbReference type="NCBI Taxonomy" id="6565"/>
    <lineage>
        <taxon>Eukaryota</taxon>
        <taxon>Metazoa</taxon>
        <taxon>Spiralia</taxon>
        <taxon>Lophotrochozoa</taxon>
        <taxon>Mollusca</taxon>
        <taxon>Bivalvia</taxon>
        <taxon>Autobranchia</taxon>
        <taxon>Pteriomorphia</taxon>
        <taxon>Ostreida</taxon>
        <taxon>Ostreoidea</taxon>
        <taxon>Ostreidae</taxon>
        <taxon>Crassostrea</taxon>
    </lineage>
</organism>
<dbReference type="AlphaFoldDB" id="A0A8B8E3G9"/>
<feature type="transmembrane region" description="Helical" evidence="1">
    <location>
        <begin position="66"/>
        <end position="87"/>
    </location>
</feature>
<evidence type="ECO:0000313" key="3">
    <source>
        <dbReference type="Proteomes" id="UP000694844"/>
    </source>
</evidence>
<evidence type="ECO:0000256" key="2">
    <source>
        <dbReference type="SAM" id="SignalP"/>
    </source>
</evidence>
<dbReference type="PANTHER" id="PTHR40472:SF10">
    <property type="entry name" value="RAPUNZEL 5"/>
    <property type="match status" value="1"/>
</dbReference>
<keyword evidence="3" id="KW-1185">Reference proteome</keyword>